<feature type="compositionally biased region" description="Acidic residues" evidence="2">
    <location>
        <begin position="293"/>
        <end position="303"/>
    </location>
</feature>
<dbReference type="GO" id="GO:0003677">
    <property type="term" value="F:DNA binding"/>
    <property type="evidence" value="ECO:0007669"/>
    <property type="project" value="UniProtKB-KW"/>
</dbReference>
<feature type="compositionally biased region" description="Polar residues" evidence="2">
    <location>
        <begin position="129"/>
        <end position="147"/>
    </location>
</feature>
<dbReference type="InterPro" id="IPR000164">
    <property type="entry name" value="Histone_H3/CENP-A"/>
</dbReference>
<dbReference type="KEGG" id="shx:MS3_00009003"/>
<evidence type="ECO:0000313" key="5">
    <source>
        <dbReference type="Proteomes" id="UP000471633"/>
    </source>
</evidence>
<feature type="compositionally biased region" description="Low complexity" evidence="2">
    <location>
        <begin position="61"/>
        <end position="72"/>
    </location>
</feature>
<dbReference type="GO" id="GO:0000786">
    <property type="term" value="C:nucleosome"/>
    <property type="evidence" value="ECO:0007669"/>
    <property type="project" value="InterPro"/>
</dbReference>
<reference evidence="4" key="2">
    <citation type="journal article" date="2019" name="Gigascience">
        <title>High-quality Schistosoma haematobium genome achieved by single-molecule and long-range sequencing.</title>
        <authorList>
            <person name="Stroehlein A.J."/>
            <person name="Korhonen P.K."/>
            <person name="Chong T.M."/>
            <person name="Lim Y.L."/>
            <person name="Chan K.G."/>
            <person name="Webster B."/>
            <person name="Rollinson D."/>
            <person name="Brindley P.J."/>
            <person name="Gasser R.B."/>
            <person name="Young N.D."/>
        </authorList>
    </citation>
    <scope>NUCLEOTIDE SEQUENCE</scope>
</reference>
<feature type="compositionally biased region" description="Low complexity" evidence="2">
    <location>
        <begin position="116"/>
        <end position="128"/>
    </location>
</feature>
<name>A0A922LDZ9_SCHHA</name>
<evidence type="ECO:0000256" key="1">
    <source>
        <dbReference type="ARBA" id="ARBA00010343"/>
    </source>
</evidence>
<dbReference type="AlphaFoldDB" id="A0A922LDZ9"/>
<feature type="region of interest" description="Disordered" evidence="2">
    <location>
        <begin position="278"/>
        <end position="303"/>
    </location>
</feature>
<reference evidence="4" key="4">
    <citation type="journal article" date="2022" name="PLoS Pathog.">
        <title>Chromosome-level genome of Schistosoma haematobium underpins genome-wide explorations of molecular variation.</title>
        <authorList>
            <person name="Stroehlein A.J."/>
            <person name="Korhonen P.K."/>
            <person name="Lee V.V."/>
            <person name="Ralph S.A."/>
            <person name="Mentink-Kane M."/>
            <person name="You H."/>
            <person name="McManus D.P."/>
            <person name="Tchuente L.T."/>
            <person name="Stothard J.R."/>
            <person name="Kaur P."/>
            <person name="Dudchenko O."/>
            <person name="Aiden E.L."/>
            <person name="Yang B."/>
            <person name="Yang H."/>
            <person name="Emery A.M."/>
            <person name="Webster B.L."/>
            <person name="Brindley P.J."/>
            <person name="Rollinson D."/>
            <person name="Chang B.C.H."/>
            <person name="Gasser R.B."/>
            <person name="Young N.D."/>
        </authorList>
    </citation>
    <scope>NUCLEOTIDE SEQUENCE</scope>
</reference>
<dbReference type="GO" id="GO:0030527">
    <property type="term" value="F:structural constituent of chromatin"/>
    <property type="evidence" value="ECO:0007669"/>
    <property type="project" value="InterPro"/>
</dbReference>
<dbReference type="EMBL" id="AMPZ03000007">
    <property type="protein sequence ID" value="KAH9580318.1"/>
    <property type="molecule type" value="Genomic_DNA"/>
</dbReference>
<dbReference type="SUPFAM" id="SSF47113">
    <property type="entry name" value="Histone-fold"/>
    <property type="match status" value="1"/>
</dbReference>
<dbReference type="Pfam" id="PF00125">
    <property type="entry name" value="Histone"/>
    <property type="match status" value="1"/>
</dbReference>
<dbReference type="InterPro" id="IPR007125">
    <property type="entry name" value="H2A/H2B/H3"/>
</dbReference>
<feature type="region of interest" description="Disordered" evidence="2">
    <location>
        <begin position="56"/>
        <end position="151"/>
    </location>
</feature>
<organism evidence="4 5">
    <name type="scientific">Schistosoma haematobium</name>
    <name type="common">Blood fluke</name>
    <dbReference type="NCBI Taxonomy" id="6185"/>
    <lineage>
        <taxon>Eukaryota</taxon>
        <taxon>Metazoa</taxon>
        <taxon>Spiralia</taxon>
        <taxon>Lophotrochozoa</taxon>
        <taxon>Platyhelminthes</taxon>
        <taxon>Trematoda</taxon>
        <taxon>Digenea</taxon>
        <taxon>Strigeidida</taxon>
        <taxon>Schistosomatoidea</taxon>
        <taxon>Schistosomatidae</taxon>
        <taxon>Schistosoma</taxon>
    </lineage>
</organism>
<feature type="region of interest" description="Disordered" evidence="2">
    <location>
        <begin position="1"/>
        <end position="38"/>
    </location>
</feature>
<reference evidence="4" key="3">
    <citation type="submission" date="2021-06" db="EMBL/GenBank/DDBJ databases">
        <title>Chromosome-level genome assembly for S. haematobium.</title>
        <authorList>
            <person name="Stroehlein A.J."/>
        </authorList>
    </citation>
    <scope>NUCLEOTIDE SEQUENCE</scope>
</reference>
<comment type="caution">
    <text evidence="4">The sequence shown here is derived from an EMBL/GenBank/DDBJ whole genome shotgun (WGS) entry which is preliminary data.</text>
</comment>
<proteinExistence type="inferred from homology"/>
<dbReference type="InterPro" id="IPR009072">
    <property type="entry name" value="Histone-fold"/>
</dbReference>
<dbReference type="SMART" id="SM00428">
    <property type="entry name" value="H3"/>
    <property type="match status" value="1"/>
</dbReference>
<evidence type="ECO:0000256" key="2">
    <source>
        <dbReference type="SAM" id="MobiDB-lite"/>
    </source>
</evidence>
<keyword evidence="4" id="KW-0238">DNA-binding</keyword>
<evidence type="ECO:0000259" key="3">
    <source>
        <dbReference type="Pfam" id="PF00125"/>
    </source>
</evidence>
<dbReference type="PANTHER" id="PTHR45810:SF1">
    <property type="entry name" value="HISTONE H3-LIKE CENTROMERIC PROTEIN A"/>
    <property type="match status" value="1"/>
</dbReference>
<feature type="compositionally biased region" description="Basic residues" evidence="2">
    <location>
        <begin position="278"/>
        <end position="287"/>
    </location>
</feature>
<dbReference type="Gene3D" id="1.10.20.10">
    <property type="entry name" value="Histone, subunit A"/>
    <property type="match status" value="1"/>
</dbReference>
<keyword evidence="5" id="KW-1185">Reference proteome</keyword>
<feature type="compositionally biased region" description="Polar residues" evidence="2">
    <location>
        <begin position="88"/>
        <end position="97"/>
    </location>
</feature>
<protein>
    <submittedName>
        <fullName evidence="4">Centromeric DNA-binding histone H3-like protein cse4</fullName>
    </submittedName>
</protein>
<dbReference type="GeneID" id="24595108"/>
<accession>A0A922LDZ9</accession>
<dbReference type="Proteomes" id="UP000471633">
    <property type="component" value="Unassembled WGS sequence"/>
</dbReference>
<feature type="domain" description="Core Histone H2A/H2B/H3" evidence="3">
    <location>
        <begin position="158"/>
        <end position="246"/>
    </location>
</feature>
<dbReference type="PANTHER" id="PTHR45810">
    <property type="entry name" value="HISTONE H3.2"/>
    <property type="match status" value="1"/>
</dbReference>
<dbReference type="GO" id="GO:0046982">
    <property type="term" value="F:protein heterodimerization activity"/>
    <property type="evidence" value="ECO:0007669"/>
    <property type="project" value="InterPro"/>
</dbReference>
<sequence length="303" mass="34277">MGDLSGPVYESTPKNYKKRSTRQTNFATPHIPLAGGGSKKARLVIEQINVSNQAAPLDGQSDVNTNVSSSRRSVNKQLSQPRRVIATGNKSRQNNWMYVNRKETSKPSNRRVSPIRNRQSQSSGRNRQLVQTQQSSKTTGSASNDNQIRPKRRAAPCEIALREIRAFQRSTNLLLRKLPFARLVRSITVRTLGPSYLSFNWQAVCFLALQEAAEAFIVHLFECAQRCAIHARRVTVMTKDIQLVTHLQNIPTSSQFTHYHHTIQSQQQLAHLKQLKYKHASQPRKKGYSQQSDVDEDDSTDTS</sequence>
<gene>
    <name evidence="4" type="primary">CSE4</name>
    <name evidence="4" type="ORF">MS3_00009003</name>
</gene>
<dbReference type="CTD" id="24595108"/>
<comment type="similarity">
    <text evidence="1">Belongs to the histone H3 family.</text>
</comment>
<evidence type="ECO:0000313" key="4">
    <source>
        <dbReference type="EMBL" id="KAH9580318.1"/>
    </source>
</evidence>
<dbReference type="RefSeq" id="XP_051064732.1">
    <property type="nucleotide sequence ID" value="XM_051217344.1"/>
</dbReference>
<reference evidence="4" key="1">
    <citation type="journal article" date="2012" name="Nat. Genet.">
        <title>Whole-genome sequence of Schistosoma haematobium.</title>
        <authorList>
            <person name="Young N.D."/>
            <person name="Jex A.R."/>
            <person name="Li B."/>
            <person name="Liu S."/>
            <person name="Yang L."/>
            <person name="Xiong Z."/>
            <person name="Li Y."/>
            <person name="Cantacessi C."/>
            <person name="Hall R.S."/>
            <person name="Xu X."/>
            <person name="Chen F."/>
            <person name="Wu X."/>
            <person name="Zerlotini A."/>
            <person name="Oliveira G."/>
            <person name="Hofmann A."/>
            <person name="Zhang G."/>
            <person name="Fang X."/>
            <person name="Kang Y."/>
            <person name="Campbell B.E."/>
            <person name="Loukas A."/>
            <person name="Ranganathan S."/>
            <person name="Rollinson D."/>
            <person name="Rinaldi G."/>
            <person name="Brindley P.J."/>
            <person name="Yang H."/>
            <person name="Wang J."/>
            <person name="Wang J."/>
            <person name="Gasser R.B."/>
        </authorList>
    </citation>
    <scope>NUCLEOTIDE SEQUENCE</scope>
</reference>
<dbReference type="CDD" id="cd22911">
    <property type="entry name" value="HFD_H3"/>
    <property type="match status" value="1"/>
</dbReference>